<name>A0A968GBP0_9SPIO</name>
<dbReference type="RefSeq" id="WP_167703353.1">
    <property type="nucleotide sequence ID" value="NZ_CP118168.1"/>
</dbReference>
<sequence>MHVHKLTKITLIINHALIEETLHLLQELKSPYVLLQIGRSTMIPPQRFWRNRIKIKDEQQSILECYVPYDLELFYLQKITDELSLLTPGRGSVWSQAVNLYTSLYEHAELDTNSLKKAVIEQLLSTEMHIITLVSARDEANVFSQTLLSKGYPSPIIHYGTGMGTRSRMGLLRITIPPEKEILRLPIHYKDSRFVLQLLAHQARLDLPGKGFLTHCELRYAKINTKTHIDDPSRLASIEQIISAIDTLQGGIEWRRKHIEPIAQSSPLKENALIELTFIGLRGVSEAITQIAFELGGRGATMVRKRFYSFGAYKDEFSETHERETCNVALNGDIASKLILHVIQYVNWQEIGLSAIEEHPIHQTFA</sequence>
<accession>A0A968GBP0</accession>
<dbReference type="Proteomes" id="UP000752013">
    <property type="component" value="Unassembled WGS sequence"/>
</dbReference>
<keyword evidence="2" id="KW-1185">Reference proteome</keyword>
<comment type="caution">
    <text evidence="1">The sequence shown here is derived from an EMBL/GenBank/DDBJ whole genome shotgun (WGS) entry which is preliminary data.</text>
</comment>
<gene>
    <name evidence="1" type="ORF">HCT46_03145</name>
</gene>
<evidence type="ECO:0000313" key="1">
    <source>
        <dbReference type="EMBL" id="NIZ46912.1"/>
    </source>
</evidence>
<evidence type="ECO:0000313" key="2">
    <source>
        <dbReference type="Proteomes" id="UP000752013"/>
    </source>
</evidence>
<organism evidence="1 2">
    <name type="scientific">Entomospira nematocerorum</name>
    <dbReference type="NCBI Taxonomy" id="2719987"/>
    <lineage>
        <taxon>Bacteria</taxon>
        <taxon>Pseudomonadati</taxon>
        <taxon>Spirochaetota</taxon>
        <taxon>Spirochaetia</taxon>
        <taxon>Spirochaetales</taxon>
        <taxon>Spirochaetaceae</taxon>
        <taxon>Entomospira</taxon>
    </lineage>
</organism>
<protein>
    <submittedName>
        <fullName evidence="1">Uncharacterized protein</fullName>
    </submittedName>
</protein>
<dbReference type="AlphaFoldDB" id="A0A968GBP0"/>
<reference evidence="1" key="1">
    <citation type="submission" date="2020-03" db="EMBL/GenBank/DDBJ databases">
        <title>Spirochaetal bacteria isolated from arthropods constitute a novel genus Entomospira genus novum within the order Spirochaetales.</title>
        <authorList>
            <person name="Grana-Miraglia L."/>
            <person name="Sikutova S."/>
            <person name="Fingerle V."/>
            <person name="Sing A."/>
            <person name="Castillo-Ramirez S."/>
            <person name="Margos G."/>
            <person name="Rudolf I."/>
        </authorList>
    </citation>
    <scope>NUCLEOTIDE SEQUENCE</scope>
    <source>
        <strain evidence="1">BR208</strain>
    </source>
</reference>
<proteinExistence type="predicted"/>
<dbReference type="EMBL" id="JAATLK010000001">
    <property type="protein sequence ID" value="NIZ46912.1"/>
    <property type="molecule type" value="Genomic_DNA"/>
</dbReference>